<evidence type="ECO:0000256" key="14">
    <source>
        <dbReference type="ARBA" id="ARBA00030793"/>
    </source>
</evidence>
<reference evidence="17" key="1">
    <citation type="submission" date="2020-11" db="EMBL/GenBank/DDBJ databases">
        <authorList>
            <person name="Tran Van P."/>
        </authorList>
    </citation>
    <scope>NUCLEOTIDE SEQUENCE</scope>
</reference>
<evidence type="ECO:0000256" key="16">
    <source>
        <dbReference type="SAM" id="SignalP"/>
    </source>
</evidence>
<keyword evidence="11" id="KW-0694">RNA-binding</keyword>
<dbReference type="SUPFAM" id="SSF90229">
    <property type="entry name" value="CCCH zinc finger"/>
    <property type="match status" value="1"/>
</dbReference>
<evidence type="ECO:0000256" key="3">
    <source>
        <dbReference type="ARBA" id="ARBA00007781"/>
    </source>
</evidence>
<dbReference type="GO" id="GO:0008380">
    <property type="term" value="P:RNA splicing"/>
    <property type="evidence" value="ECO:0007669"/>
    <property type="project" value="UniProtKB-KW"/>
</dbReference>
<keyword evidence="13" id="KW-0539">Nucleus</keyword>
<dbReference type="GO" id="GO:0000974">
    <property type="term" value="C:Prp19 complex"/>
    <property type="evidence" value="ECO:0007669"/>
    <property type="project" value="TreeGrafter"/>
</dbReference>
<keyword evidence="9" id="KW-0863">Zinc-finger</keyword>
<proteinExistence type="inferred from homology"/>
<feature type="compositionally biased region" description="Pro residues" evidence="15">
    <location>
        <begin position="590"/>
        <end position="600"/>
    </location>
</feature>
<feature type="region of interest" description="Disordered" evidence="15">
    <location>
        <begin position="659"/>
        <end position="679"/>
    </location>
</feature>
<dbReference type="Gene3D" id="4.10.1000.10">
    <property type="entry name" value="Zinc finger, CCCH-type"/>
    <property type="match status" value="1"/>
</dbReference>
<dbReference type="PROSITE" id="PS50102">
    <property type="entry name" value="RRM"/>
    <property type="match status" value="1"/>
</dbReference>
<dbReference type="GO" id="GO:0006397">
    <property type="term" value="P:mRNA processing"/>
    <property type="evidence" value="ECO:0007669"/>
    <property type="project" value="UniProtKB-KW"/>
</dbReference>
<keyword evidence="6" id="KW-0507">mRNA processing</keyword>
<dbReference type="AlphaFoldDB" id="A0A7R8ZJU2"/>
<evidence type="ECO:0000256" key="2">
    <source>
        <dbReference type="ARBA" id="ARBA00004496"/>
    </source>
</evidence>
<organism evidence="17">
    <name type="scientific">Cyprideis torosa</name>
    <dbReference type="NCBI Taxonomy" id="163714"/>
    <lineage>
        <taxon>Eukaryota</taxon>
        <taxon>Metazoa</taxon>
        <taxon>Ecdysozoa</taxon>
        <taxon>Arthropoda</taxon>
        <taxon>Crustacea</taxon>
        <taxon>Oligostraca</taxon>
        <taxon>Ostracoda</taxon>
        <taxon>Podocopa</taxon>
        <taxon>Podocopida</taxon>
        <taxon>Cytherocopina</taxon>
        <taxon>Cytheroidea</taxon>
        <taxon>Cytherideidae</taxon>
        <taxon>Cyprideis</taxon>
    </lineage>
</organism>
<dbReference type="GO" id="GO:0017070">
    <property type="term" value="F:U6 snRNA binding"/>
    <property type="evidence" value="ECO:0007669"/>
    <property type="project" value="TreeGrafter"/>
</dbReference>
<evidence type="ECO:0000256" key="12">
    <source>
        <dbReference type="ARBA" id="ARBA00023187"/>
    </source>
</evidence>
<dbReference type="Gene3D" id="3.30.70.330">
    <property type="match status" value="1"/>
</dbReference>
<keyword evidence="8" id="KW-0747">Spliceosome</keyword>
<evidence type="ECO:0000256" key="13">
    <source>
        <dbReference type="ARBA" id="ARBA00023242"/>
    </source>
</evidence>
<keyword evidence="12" id="KW-0508">mRNA splicing</keyword>
<evidence type="ECO:0000313" key="17">
    <source>
        <dbReference type="EMBL" id="CAD7226561.1"/>
    </source>
</evidence>
<evidence type="ECO:0000256" key="4">
    <source>
        <dbReference type="ARBA" id="ARBA00020031"/>
    </source>
</evidence>
<feature type="signal peptide" evidence="16">
    <location>
        <begin position="1"/>
        <end position="24"/>
    </location>
</feature>
<feature type="chain" id="PRO_5043703062" description="Pre-mRNA-splicing factor RBM22" evidence="16">
    <location>
        <begin position="25"/>
        <end position="679"/>
    </location>
</feature>
<dbReference type="OrthoDB" id="10259600at2759"/>
<evidence type="ECO:0000256" key="7">
    <source>
        <dbReference type="ARBA" id="ARBA00022723"/>
    </source>
</evidence>
<dbReference type="SMART" id="SM00360">
    <property type="entry name" value="RRM"/>
    <property type="match status" value="1"/>
</dbReference>
<keyword evidence="5" id="KW-0963">Cytoplasm</keyword>
<keyword evidence="7" id="KW-0479">Metal-binding</keyword>
<dbReference type="CDD" id="cd12224">
    <property type="entry name" value="RRM_RBM22"/>
    <property type="match status" value="1"/>
</dbReference>
<dbReference type="PANTHER" id="PTHR14089:SF6">
    <property type="entry name" value="PRE-MRNA-SPLICING FACTOR RBM22"/>
    <property type="match status" value="1"/>
</dbReference>
<comment type="subcellular location">
    <subcellularLocation>
        <location evidence="2">Cytoplasm</location>
    </subcellularLocation>
    <subcellularLocation>
        <location evidence="1">Nucleus</location>
    </subcellularLocation>
</comment>
<feature type="region of interest" description="Disordered" evidence="15">
    <location>
        <begin position="570"/>
        <end position="606"/>
    </location>
</feature>
<keyword evidence="10" id="KW-0862">Zinc</keyword>
<dbReference type="InterPro" id="IPR039171">
    <property type="entry name" value="Cwc2/Slt11"/>
</dbReference>
<dbReference type="FunFam" id="3.30.70.330:FF:000476">
    <property type="entry name" value="Zinc finger CCCH domain-containing protein 4"/>
    <property type="match status" value="1"/>
</dbReference>
<dbReference type="PANTHER" id="PTHR14089">
    <property type="entry name" value="PRE-MRNA-SPLICING FACTOR RBM22"/>
    <property type="match status" value="1"/>
</dbReference>
<evidence type="ECO:0000256" key="5">
    <source>
        <dbReference type="ARBA" id="ARBA00022490"/>
    </source>
</evidence>
<evidence type="ECO:0000256" key="15">
    <source>
        <dbReference type="SAM" id="MobiDB-lite"/>
    </source>
</evidence>
<evidence type="ECO:0000256" key="11">
    <source>
        <dbReference type="ARBA" id="ARBA00022884"/>
    </source>
</evidence>
<dbReference type="GO" id="GO:0036002">
    <property type="term" value="F:pre-mRNA binding"/>
    <property type="evidence" value="ECO:0007669"/>
    <property type="project" value="TreeGrafter"/>
</dbReference>
<dbReference type="InterPro" id="IPR000504">
    <property type="entry name" value="RRM_dom"/>
</dbReference>
<evidence type="ECO:0000256" key="8">
    <source>
        <dbReference type="ARBA" id="ARBA00022728"/>
    </source>
</evidence>
<dbReference type="GO" id="GO:0008270">
    <property type="term" value="F:zinc ion binding"/>
    <property type="evidence" value="ECO:0007669"/>
    <property type="project" value="UniProtKB-KW"/>
</dbReference>
<dbReference type="GO" id="GO:0071007">
    <property type="term" value="C:U2-type catalytic step 2 spliceosome"/>
    <property type="evidence" value="ECO:0007669"/>
    <property type="project" value="TreeGrafter"/>
</dbReference>
<dbReference type="FunFam" id="4.10.1000.10:FF:000006">
    <property type="entry name" value="Putative pre-mrna-splicing factor rbm22"/>
    <property type="match status" value="1"/>
</dbReference>
<keyword evidence="16" id="KW-0732">Signal</keyword>
<dbReference type="PROSITE" id="PS50103">
    <property type="entry name" value="ZF_C3H1"/>
    <property type="match status" value="1"/>
</dbReference>
<evidence type="ECO:0000256" key="9">
    <source>
        <dbReference type="ARBA" id="ARBA00022771"/>
    </source>
</evidence>
<dbReference type="Pfam" id="PF21369">
    <property type="entry name" value="STL11_N"/>
    <property type="match status" value="2"/>
</dbReference>
<dbReference type="SUPFAM" id="SSF54928">
    <property type="entry name" value="RNA-binding domain, RBD"/>
    <property type="match status" value="1"/>
</dbReference>
<accession>A0A7R8ZJU2</accession>
<evidence type="ECO:0000256" key="10">
    <source>
        <dbReference type="ARBA" id="ARBA00022833"/>
    </source>
</evidence>
<dbReference type="InterPro" id="IPR035979">
    <property type="entry name" value="RBD_domain_sf"/>
</dbReference>
<comment type="similarity">
    <text evidence="3">Belongs to the SLT11 family.</text>
</comment>
<dbReference type="InterPro" id="IPR000571">
    <property type="entry name" value="Znf_CCCH"/>
</dbReference>
<name>A0A7R8ZJU2_9CRUS</name>
<evidence type="ECO:0000256" key="6">
    <source>
        <dbReference type="ARBA" id="ARBA00022664"/>
    </source>
</evidence>
<protein>
    <recommendedName>
        <fullName evidence="4">Pre-mRNA-splicing factor RBM22</fullName>
    </recommendedName>
    <alternativeName>
        <fullName evidence="14">RNA-binding motif protein 22</fullName>
    </alternativeName>
</protein>
<dbReference type="EMBL" id="OB660862">
    <property type="protein sequence ID" value="CAD7226561.1"/>
    <property type="molecule type" value="Genomic_DNA"/>
</dbReference>
<dbReference type="InterPro" id="IPR012677">
    <property type="entry name" value="Nucleotide-bd_a/b_plait_sf"/>
</dbReference>
<dbReference type="Pfam" id="PF00076">
    <property type="entry name" value="RRM_1"/>
    <property type="match status" value="1"/>
</dbReference>
<dbReference type="InterPro" id="IPR036855">
    <property type="entry name" value="Znf_CCCH_sf"/>
</dbReference>
<dbReference type="SMART" id="SM00356">
    <property type="entry name" value="ZnF_C3H1"/>
    <property type="match status" value="1"/>
</dbReference>
<sequence>MHVVRLALCVSLQEFPILCQTCLGDNPYIRMMKDRFGKECKICSRPFTVFRWCPGAKMRFKKTEICQTCSKVKVTADEFYKFWRGARGRMLLERDERMMPMVSSFSDYFLTHRRPPVVGQLMEYVKEIQDVASTGRRLEEAEPTAPLGFRYVLDEHSGKRVLQPLFRRSEIVMLSPSNLGARVKLADRLNLRDEALGQTEEKISPFDYETFDHFYERSFGHPMIGQTDETLDRFFDESRSYDNLREREDSPMLQWLREGHQLPYNLAYELLDDTDDDELAGPYLGGATTMVQDFLGKILPGERSLTSDVTNPNSLDISGRDAKQEEKEVLATKEQGSVQGDDNNICQTCMLDLEYGLPVQVRDQALAVKDDIPRSEVNRDFWIQNKERELAQTDGTVAVGELGKAQPSSDLLMKLARTTPYYKRNRPHICSFWVKGECKRGEECPYRHEKPTDPEDPLADQNFKDRYYGVNDPVAEKLLRRAAALPALELPEDKSITTLYVGNMGDGVLGEEDLRDHFYQYGEIRSIAILARQGCAFVTFTMREAAEAAAEGSFNKLVLKGRRLTIRWGKPQAKASSSEGRGEDDNEQYPPVPGLPPPPGTEGEEGNNFFNLAPGTSGAAAAAAAAVARAPFGPPPFGPPVGMVPPMFGPPRMAVYYPSQDPNRMGSAPGVSPYGQPQF</sequence>
<dbReference type="GO" id="GO:0071006">
    <property type="term" value="C:U2-type catalytic step 1 spliceosome"/>
    <property type="evidence" value="ECO:0007669"/>
    <property type="project" value="TreeGrafter"/>
</dbReference>
<dbReference type="InterPro" id="IPR048995">
    <property type="entry name" value="STL11/RBM22-like_N"/>
</dbReference>
<dbReference type="InterPro" id="IPR057674">
    <property type="entry name" value="Znf-CCCH_RBM22"/>
</dbReference>
<gene>
    <name evidence="17" type="ORF">CTOB1V02_LOCUS4478</name>
</gene>
<dbReference type="Pfam" id="PF25584">
    <property type="entry name" value="zf-CCCH_RBM22"/>
    <property type="match status" value="1"/>
</dbReference>
<evidence type="ECO:0000256" key="1">
    <source>
        <dbReference type="ARBA" id="ARBA00004123"/>
    </source>
</evidence>